<gene>
    <name evidence="5" type="ORF">SAMN05216258_101408</name>
</gene>
<feature type="chain" id="PRO_5011435732" evidence="4">
    <location>
        <begin position="26"/>
        <end position="377"/>
    </location>
</feature>
<dbReference type="GO" id="GO:0042597">
    <property type="term" value="C:periplasmic space"/>
    <property type="evidence" value="ECO:0007669"/>
    <property type="project" value="UniProtKB-SubCell"/>
</dbReference>
<comment type="subcellular location">
    <subcellularLocation>
        <location evidence="1">Periplasm</location>
    </subcellularLocation>
</comment>
<dbReference type="NCBIfam" id="NF037995">
    <property type="entry name" value="TRAP_S1"/>
    <property type="match status" value="1"/>
</dbReference>
<dbReference type="Pfam" id="PF03480">
    <property type="entry name" value="DctP"/>
    <property type="match status" value="1"/>
</dbReference>
<dbReference type="Gene3D" id="3.40.190.170">
    <property type="entry name" value="Bacterial extracellular solute-binding protein, family 7"/>
    <property type="match status" value="1"/>
</dbReference>
<dbReference type="EMBL" id="FOQH01000001">
    <property type="protein sequence ID" value="SFH66835.1"/>
    <property type="molecule type" value="Genomic_DNA"/>
</dbReference>
<feature type="signal peptide" evidence="4">
    <location>
        <begin position="1"/>
        <end position="25"/>
    </location>
</feature>
<evidence type="ECO:0000256" key="1">
    <source>
        <dbReference type="ARBA" id="ARBA00004418"/>
    </source>
</evidence>
<proteinExistence type="predicted"/>
<sequence>MITRRSAGRLCAAAVCALGALGALAAAPASAKELRIVIGAPGESSLQQAMRMFAEKIEENTGGEYTGKTYEGTLLSYAESTAGVRDGIADVAYTVPAYTRAEFPNTNLVVDMATASDDPVVMAAASTEFMYSCEPCMKEYRDQNTVFLGFAVIGPYYLMSVDKITEMSDFQGKTLRGFGPFGRWVDAMGATSVVIGATDIFEAMNQGQLHGNTHTLDTLKSLSIGEVADYILDAPIGLYIGNAMFNTNRDLWEELTPEQKKGFIMAASDSIAWATVDYFKVNASYLEDPASVGVEVVQPSAEVAQATATFRKADLETVADLNVQKYGIADAEAQVARMKELVRKWTEIFAGVDTTDPAAVQAIFAEQLFGQIDPSAI</sequence>
<name>A0A1I3BWZ4_9RHOB</name>
<evidence type="ECO:0000256" key="2">
    <source>
        <dbReference type="ARBA" id="ARBA00022729"/>
    </source>
</evidence>
<dbReference type="RefSeq" id="WP_177236114.1">
    <property type="nucleotide sequence ID" value="NZ_FOQH01000001.1"/>
</dbReference>
<reference evidence="5 6" key="1">
    <citation type="submission" date="2016-10" db="EMBL/GenBank/DDBJ databases">
        <authorList>
            <person name="de Groot N.N."/>
        </authorList>
    </citation>
    <scope>NUCLEOTIDE SEQUENCE [LARGE SCALE GENOMIC DNA]</scope>
    <source>
        <strain evidence="5 6">CGMCC 1.11030</strain>
    </source>
</reference>
<dbReference type="InterPro" id="IPR018389">
    <property type="entry name" value="DctP_fam"/>
</dbReference>
<dbReference type="PROSITE" id="PS51318">
    <property type="entry name" value="TAT"/>
    <property type="match status" value="1"/>
</dbReference>
<dbReference type="InterPro" id="IPR038404">
    <property type="entry name" value="TRAP_DctP_sf"/>
</dbReference>
<dbReference type="GO" id="GO:0055085">
    <property type="term" value="P:transmembrane transport"/>
    <property type="evidence" value="ECO:0007669"/>
    <property type="project" value="InterPro"/>
</dbReference>
<dbReference type="Proteomes" id="UP000199377">
    <property type="component" value="Unassembled WGS sequence"/>
</dbReference>
<dbReference type="STRING" id="1114924.SAMN05216258_101408"/>
<dbReference type="PANTHER" id="PTHR33376:SF15">
    <property type="entry name" value="BLL6794 PROTEIN"/>
    <property type="match status" value="1"/>
</dbReference>
<evidence type="ECO:0000256" key="3">
    <source>
        <dbReference type="ARBA" id="ARBA00022764"/>
    </source>
</evidence>
<dbReference type="PANTHER" id="PTHR33376">
    <property type="match status" value="1"/>
</dbReference>
<accession>A0A1I3BWZ4</accession>
<evidence type="ECO:0000256" key="4">
    <source>
        <dbReference type="SAM" id="SignalP"/>
    </source>
</evidence>
<keyword evidence="6" id="KW-1185">Reference proteome</keyword>
<evidence type="ECO:0000313" key="6">
    <source>
        <dbReference type="Proteomes" id="UP000199377"/>
    </source>
</evidence>
<protein>
    <submittedName>
        <fullName evidence="5">TRAP-type C4-dicarboxylate transport system, substrate-binding protein</fullName>
    </submittedName>
</protein>
<dbReference type="CDD" id="cd13666">
    <property type="entry name" value="PBP2_TRAP_DctP_like_1"/>
    <property type="match status" value="1"/>
</dbReference>
<keyword evidence="2 4" id="KW-0732">Signal</keyword>
<organism evidence="5 6">
    <name type="scientific">Albimonas pacifica</name>
    <dbReference type="NCBI Taxonomy" id="1114924"/>
    <lineage>
        <taxon>Bacteria</taxon>
        <taxon>Pseudomonadati</taxon>
        <taxon>Pseudomonadota</taxon>
        <taxon>Alphaproteobacteria</taxon>
        <taxon>Rhodobacterales</taxon>
        <taxon>Paracoccaceae</taxon>
        <taxon>Albimonas</taxon>
    </lineage>
</organism>
<dbReference type="AlphaFoldDB" id="A0A1I3BWZ4"/>
<dbReference type="InterPro" id="IPR006311">
    <property type="entry name" value="TAT_signal"/>
</dbReference>
<evidence type="ECO:0000313" key="5">
    <source>
        <dbReference type="EMBL" id="SFH66835.1"/>
    </source>
</evidence>
<keyword evidence="3" id="KW-0574">Periplasm</keyword>